<comment type="caution">
    <text evidence="2">The sequence shown here is derived from an EMBL/GenBank/DDBJ whole genome shotgun (WGS) entry which is preliminary data.</text>
</comment>
<dbReference type="AlphaFoldDB" id="I4EF44"/>
<evidence type="ECO:0000256" key="1">
    <source>
        <dbReference type="SAM" id="MobiDB-lite"/>
    </source>
</evidence>
<dbReference type="EMBL" id="CAGS01000137">
    <property type="protein sequence ID" value="CCF83306.1"/>
    <property type="molecule type" value="Genomic_DNA"/>
</dbReference>
<name>I4EF44_9BACT</name>
<feature type="region of interest" description="Disordered" evidence="1">
    <location>
        <begin position="1"/>
        <end position="23"/>
    </location>
</feature>
<evidence type="ECO:0000313" key="3">
    <source>
        <dbReference type="Proteomes" id="UP000004221"/>
    </source>
</evidence>
<gene>
    <name evidence="2" type="ORF">NITHO_2210001</name>
</gene>
<feature type="region of interest" description="Disordered" evidence="1">
    <location>
        <begin position="37"/>
        <end position="60"/>
    </location>
</feature>
<sequence>MRDGRPMVRRPTRQRAGQLDDDGVLGRQRGVVITTATNPAARGGKPTALTGRSQVNLAES</sequence>
<protein>
    <submittedName>
        <fullName evidence="2">Uncharacterized protein</fullName>
    </submittedName>
</protein>
<dbReference type="Proteomes" id="UP000004221">
    <property type="component" value="Unassembled WGS sequence"/>
</dbReference>
<accession>I4EF44</accession>
<reference evidence="2 3" key="1">
    <citation type="journal article" date="2012" name="ISME J.">
        <title>Nitrification expanded: discovery, physiology and genomics of a nitrite-oxidizing bacterium from the phylum Chloroflexi.</title>
        <authorList>
            <person name="Sorokin D.Y."/>
            <person name="Lucker S."/>
            <person name="Vejmelkova D."/>
            <person name="Kostrikina N.A."/>
            <person name="Kleerebezem R."/>
            <person name="Rijpstra W.I."/>
            <person name="Damste J.S."/>
            <person name="Le Paslier D."/>
            <person name="Muyzer G."/>
            <person name="Wagner M."/>
            <person name="van Loosdrecht M.C."/>
            <person name="Daims H."/>
        </authorList>
    </citation>
    <scope>NUCLEOTIDE SEQUENCE [LARGE SCALE GENOMIC DNA]</scope>
    <source>
        <strain evidence="3">none</strain>
    </source>
</reference>
<keyword evidence="3" id="KW-1185">Reference proteome</keyword>
<proteinExistence type="predicted"/>
<evidence type="ECO:0000313" key="2">
    <source>
        <dbReference type="EMBL" id="CCF83306.1"/>
    </source>
</evidence>
<feature type="compositionally biased region" description="Polar residues" evidence="1">
    <location>
        <begin position="50"/>
        <end position="60"/>
    </location>
</feature>
<organism evidence="2 3">
    <name type="scientific">Nitrolancea hollandica Lb</name>
    <dbReference type="NCBI Taxonomy" id="1129897"/>
    <lineage>
        <taxon>Bacteria</taxon>
        <taxon>Pseudomonadati</taxon>
        <taxon>Thermomicrobiota</taxon>
        <taxon>Thermomicrobia</taxon>
        <taxon>Sphaerobacterales</taxon>
        <taxon>Sphaerobacterineae</taxon>
        <taxon>Sphaerobacteraceae</taxon>
        <taxon>Nitrolancea</taxon>
    </lineage>
</organism>